<dbReference type="OrthoDB" id="5890759at2"/>
<name>A0A227AJC3_VIBPH</name>
<protein>
    <submittedName>
        <fullName evidence="3">Uncharacterized protein</fullName>
    </submittedName>
</protein>
<dbReference type="Proteomes" id="UP000856022">
    <property type="component" value="Unassembled WGS sequence"/>
</dbReference>
<evidence type="ECO:0000313" key="8">
    <source>
        <dbReference type="Proteomes" id="UP000464718"/>
    </source>
</evidence>
<feature type="transmembrane region" description="Helical" evidence="1">
    <location>
        <begin position="12"/>
        <end position="31"/>
    </location>
</feature>
<reference evidence="5 7" key="4">
    <citation type="submission" date="2019-08" db="EMBL/GenBank/DDBJ databases">
        <title>Emerging of two pre-pandemic pathogenic O4:KUT lineages of Vibrio parahaemolyticus in coastal eastern China.</title>
        <authorList>
            <person name="Yu H."/>
        </authorList>
    </citation>
    <scope>NUCLEOTIDE SEQUENCE [LARGE SCALE GENOMIC DNA]</scope>
    <source>
        <strain evidence="5 7">HZ17-383</strain>
    </source>
</reference>
<dbReference type="AlphaFoldDB" id="A0A227AJC3"/>
<reference evidence="2" key="2">
    <citation type="journal article" date="2018" name="Genome Biol.">
        <title>SKESA: strategic k-mer extension for scrupulous assemblies.</title>
        <authorList>
            <person name="Souvorov A."/>
            <person name="Agarwala R."/>
            <person name="Lipman D.J."/>
        </authorList>
    </citation>
    <scope>NUCLEOTIDE SEQUENCE</scope>
    <source>
        <strain evidence="2">1930</strain>
    </source>
</reference>
<sequence>MHNEMIQPSHFGIIARTCIASVVMLAGVFALI</sequence>
<proteinExistence type="predicted"/>
<keyword evidence="1" id="KW-0812">Transmembrane</keyword>
<dbReference type="Proteomes" id="UP000321504">
    <property type="component" value="Unassembled WGS sequence"/>
</dbReference>
<dbReference type="EMBL" id="CP034299">
    <property type="protein sequence ID" value="QHH12313.1"/>
    <property type="molecule type" value="Genomic_DNA"/>
</dbReference>
<evidence type="ECO:0000313" key="3">
    <source>
        <dbReference type="EMBL" id="OXE32550.1"/>
    </source>
</evidence>
<evidence type="ECO:0000313" key="4">
    <source>
        <dbReference type="EMBL" id="QHH12313.1"/>
    </source>
</evidence>
<keyword evidence="1" id="KW-1133">Transmembrane helix</keyword>
<dbReference type="EMBL" id="VRMQ01000001">
    <property type="protein sequence ID" value="TXN18252.1"/>
    <property type="molecule type" value="Genomic_DNA"/>
</dbReference>
<organism evidence="3 6">
    <name type="scientific">Vibrio parahaemolyticus</name>
    <dbReference type="NCBI Taxonomy" id="670"/>
    <lineage>
        <taxon>Bacteria</taxon>
        <taxon>Pseudomonadati</taxon>
        <taxon>Pseudomonadota</taxon>
        <taxon>Gammaproteobacteria</taxon>
        <taxon>Vibrionales</taxon>
        <taxon>Vibrionaceae</taxon>
        <taxon>Vibrio</taxon>
    </lineage>
</organism>
<keyword evidence="1" id="KW-0472">Membrane</keyword>
<accession>A0A227AJC3</accession>
<evidence type="ECO:0000313" key="6">
    <source>
        <dbReference type="Proteomes" id="UP000214596"/>
    </source>
</evidence>
<dbReference type="Proteomes" id="UP000464718">
    <property type="component" value="Chromosome ii"/>
</dbReference>
<reference evidence="3 6" key="1">
    <citation type="journal article" date="2017" name="Appl. Environ. Microbiol.">
        <title>Parallel evolution of two clades of a major Atlantic endemic Vibrio parahaemolyticus pathogen lineage by independent acquisition of related pathogenicity islands.</title>
        <authorList>
            <person name="Xu F."/>
            <person name="Gonzalez-Escalona N."/>
            <person name="Drees K.P."/>
            <person name="Sebra R.P."/>
            <person name="Cooper V.S."/>
            <person name="Jones S.H."/>
            <person name="Whistler C.A."/>
        </authorList>
    </citation>
    <scope>NUCLEOTIDE SEQUENCE [LARGE SCALE GENOMIC DNA]</scope>
    <source>
        <strain evidence="3 6">MAVP-3</strain>
    </source>
</reference>
<gene>
    <name evidence="3" type="ORF">CA163_12125</name>
    <name evidence="4" type="ORF">EHC69_23845</name>
    <name evidence="5" type="ORF">FVP01_04515</name>
    <name evidence="2" type="ORF">I7278_05605</name>
</gene>
<reference evidence="4 8" key="3">
    <citation type="submission" date="2018-12" db="EMBL/GenBank/DDBJ databases">
        <title>Genomic insights into the evolutionary origins and pathogenicity of five Vibrio parahaemolyticus strains isolated from the shrimp with acute hepatopancreatic necrosis disease (AHPND).</title>
        <authorList>
            <person name="Yang Q."/>
            <person name="Dong X."/>
            <person name="Xie G."/>
            <person name="Fu S."/>
            <person name="Zou P."/>
            <person name="Sun J."/>
            <person name="Wang Y."/>
            <person name="Huang J."/>
        </authorList>
    </citation>
    <scope>NUCLEOTIDE SEQUENCE [LARGE SCALE GENOMIC DNA]</scope>
    <source>
        <strain evidence="4 8">20160303005-1</strain>
    </source>
</reference>
<evidence type="ECO:0000256" key="1">
    <source>
        <dbReference type="SAM" id="Phobius"/>
    </source>
</evidence>
<dbReference type="Proteomes" id="UP000214596">
    <property type="component" value="Unassembled WGS sequence"/>
</dbReference>
<dbReference type="EMBL" id="NIXT01000622">
    <property type="protein sequence ID" value="OXE32550.1"/>
    <property type="molecule type" value="Genomic_DNA"/>
</dbReference>
<evidence type="ECO:0000313" key="2">
    <source>
        <dbReference type="EMBL" id="HAS6676284.1"/>
    </source>
</evidence>
<evidence type="ECO:0000313" key="5">
    <source>
        <dbReference type="EMBL" id="TXN18252.1"/>
    </source>
</evidence>
<evidence type="ECO:0000313" key="7">
    <source>
        <dbReference type="Proteomes" id="UP000321504"/>
    </source>
</evidence>
<dbReference type="EMBL" id="DACQKT010000002">
    <property type="protein sequence ID" value="HAS6676284.1"/>
    <property type="molecule type" value="Genomic_DNA"/>
</dbReference>
<reference evidence="2" key="5">
    <citation type="submission" date="2019-12" db="EMBL/GenBank/DDBJ databases">
        <authorList>
            <consortium name="NCBI Pathogen Detection Project"/>
        </authorList>
    </citation>
    <scope>NUCLEOTIDE SEQUENCE</scope>
    <source>
        <strain evidence="2">1930</strain>
    </source>
</reference>